<evidence type="ECO:0000256" key="1">
    <source>
        <dbReference type="SAM" id="Phobius"/>
    </source>
</evidence>
<feature type="transmembrane region" description="Helical" evidence="1">
    <location>
        <begin position="7"/>
        <end position="27"/>
    </location>
</feature>
<keyword evidence="1" id="KW-1133">Transmembrane helix</keyword>
<keyword evidence="1" id="KW-0472">Membrane</keyword>
<keyword evidence="1" id="KW-0812">Transmembrane</keyword>
<reference evidence="2 3" key="1">
    <citation type="submission" date="2012-02" db="EMBL/GenBank/DDBJ databases">
        <title>Whole genome shotgun sequence of Mobilicoccus pelagius NBRC 104925.</title>
        <authorList>
            <person name="Yoshida Y."/>
            <person name="Hosoyama A."/>
            <person name="Tsuchikane K."/>
            <person name="Katsumata H."/>
            <person name="Yamazaki S."/>
            <person name="Fujita N."/>
        </authorList>
    </citation>
    <scope>NUCLEOTIDE SEQUENCE [LARGE SCALE GENOMIC DNA]</scope>
    <source>
        <strain evidence="2 3">NBRC 104925</strain>
    </source>
</reference>
<organism evidence="2 3">
    <name type="scientific">Mobilicoccus pelagius NBRC 104925</name>
    <dbReference type="NCBI Taxonomy" id="1089455"/>
    <lineage>
        <taxon>Bacteria</taxon>
        <taxon>Bacillati</taxon>
        <taxon>Actinomycetota</taxon>
        <taxon>Actinomycetes</taxon>
        <taxon>Micrococcales</taxon>
        <taxon>Dermatophilaceae</taxon>
        <taxon>Mobilicoccus</taxon>
    </lineage>
</organism>
<gene>
    <name evidence="2" type="ORF">MOPEL_135_02050</name>
</gene>
<dbReference type="STRING" id="1089455.MOPEL_135_02050"/>
<dbReference type="EMBL" id="BAFE01000094">
    <property type="protein sequence ID" value="GAB49967.1"/>
    <property type="molecule type" value="Genomic_DNA"/>
</dbReference>
<dbReference type="RefSeq" id="WP_009760624.1">
    <property type="nucleotide sequence ID" value="NZ_BAFE01000094.1"/>
</dbReference>
<feature type="transmembrane region" description="Helical" evidence="1">
    <location>
        <begin position="151"/>
        <end position="176"/>
    </location>
</feature>
<dbReference type="eggNOG" id="COG0586">
    <property type="taxonomic scope" value="Bacteria"/>
</dbReference>
<proteinExistence type="predicted"/>
<evidence type="ECO:0008006" key="4">
    <source>
        <dbReference type="Google" id="ProtNLM"/>
    </source>
</evidence>
<dbReference type="AlphaFoldDB" id="H5UW59"/>
<evidence type="ECO:0000313" key="3">
    <source>
        <dbReference type="Proteomes" id="UP000004367"/>
    </source>
</evidence>
<comment type="caution">
    <text evidence="2">The sequence shown here is derived from an EMBL/GenBank/DDBJ whole genome shotgun (WGS) entry which is preliminary data.</text>
</comment>
<feature type="transmembrane region" description="Helical" evidence="1">
    <location>
        <begin position="182"/>
        <end position="203"/>
    </location>
</feature>
<evidence type="ECO:0000313" key="2">
    <source>
        <dbReference type="EMBL" id="GAB49967.1"/>
    </source>
</evidence>
<feature type="transmembrane region" description="Helical" evidence="1">
    <location>
        <begin position="59"/>
        <end position="80"/>
    </location>
</feature>
<name>H5UW59_9MICO</name>
<sequence>MAEAAVAVGLVVVIVYGFVAVPLRAWLLGVDPALLAAITGSRPALVAVGAAARVGEGPWLWPLLVATLSIVKFHWVFWWAGRLWGEAGFERVAGEGPRARRRIARAESFVRRWQTPAIVLTYVPVPVARELVIVALGTAGRRFSTFVVLDLLTAVVTQSLCVVLGAWLGASAVAVVAGYAVYAGWVALAALGVMTVAALRSWWRRRVSRRS</sequence>
<dbReference type="Proteomes" id="UP000004367">
    <property type="component" value="Unassembled WGS sequence"/>
</dbReference>
<protein>
    <recommendedName>
        <fullName evidence="4">DedA family protein</fullName>
    </recommendedName>
</protein>
<accession>H5UW59</accession>
<keyword evidence="3" id="KW-1185">Reference proteome</keyword>